<feature type="non-terminal residue" evidence="1">
    <location>
        <position position="1"/>
    </location>
</feature>
<evidence type="ECO:0000313" key="2">
    <source>
        <dbReference type="Proteomes" id="UP000027456"/>
    </source>
</evidence>
<keyword evidence="1" id="KW-0808">Transferase</keyword>
<keyword evidence="1" id="KW-0695">RNA-directed DNA polymerase</keyword>
<sequence length="124" mass="13901">GYYIPRQPKLKLHPIFNKGRLSRDVSCRLVQLISGHGFYGEYQNRFHPDIDPRCSCGESVETIAHAIAFCPRQEDKRHILVSVSKDIENRELFGSHKGLKAVSKFIAKSGIGKLKDPPAAAPDM</sequence>
<dbReference type="AlphaFoldDB" id="A0A074RP40"/>
<dbReference type="Proteomes" id="UP000027456">
    <property type="component" value="Unassembled WGS sequence"/>
</dbReference>
<reference evidence="1 2" key="1">
    <citation type="submission" date="2013-12" db="EMBL/GenBank/DDBJ databases">
        <authorList>
            <person name="Cubeta M."/>
            <person name="Pakala S."/>
            <person name="Fedorova N."/>
            <person name="Thomas E."/>
            <person name="Dean R."/>
            <person name="Jabaji S."/>
            <person name="Neate S."/>
            <person name="Toda T."/>
            <person name="Tavantzis S."/>
            <person name="Vilgalys R."/>
            <person name="Bharathan N."/>
            <person name="Pakala S."/>
            <person name="Losada L.S."/>
            <person name="Zafar N."/>
            <person name="Nierman W."/>
        </authorList>
    </citation>
    <scope>NUCLEOTIDE SEQUENCE [LARGE SCALE GENOMIC DNA]</scope>
    <source>
        <strain evidence="1 2">123E</strain>
    </source>
</reference>
<keyword evidence="2" id="KW-1185">Reference proteome</keyword>
<gene>
    <name evidence="1" type="ORF">V565_114690</name>
</gene>
<name>A0A074RP40_9AGAM</name>
<organism evidence="1 2">
    <name type="scientific">Rhizoctonia solani 123E</name>
    <dbReference type="NCBI Taxonomy" id="1423351"/>
    <lineage>
        <taxon>Eukaryota</taxon>
        <taxon>Fungi</taxon>
        <taxon>Dikarya</taxon>
        <taxon>Basidiomycota</taxon>
        <taxon>Agaricomycotina</taxon>
        <taxon>Agaricomycetes</taxon>
        <taxon>Cantharellales</taxon>
        <taxon>Ceratobasidiaceae</taxon>
        <taxon>Rhizoctonia</taxon>
    </lineage>
</organism>
<comment type="caution">
    <text evidence="1">The sequence shown here is derived from an EMBL/GenBank/DDBJ whole genome shotgun (WGS) entry which is preliminary data.</text>
</comment>
<accession>A0A074RP40</accession>
<protein>
    <submittedName>
        <fullName evidence="1">Putative reverse transcriptase from mobile element jockey protein</fullName>
    </submittedName>
</protein>
<dbReference type="OrthoDB" id="3230070at2759"/>
<dbReference type="HOGENOM" id="CLU_163773_1_0_1"/>
<dbReference type="EMBL" id="AZST01000449">
    <property type="protein sequence ID" value="KEP48821.1"/>
    <property type="molecule type" value="Genomic_DNA"/>
</dbReference>
<evidence type="ECO:0000313" key="1">
    <source>
        <dbReference type="EMBL" id="KEP48821.1"/>
    </source>
</evidence>
<proteinExistence type="predicted"/>
<dbReference type="STRING" id="1423351.A0A074RP40"/>
<dbReference type="GO" id="GO:0003964">
    <property type="term" value="F:RNA-directed DNA polymerase activity"/>
    <property type="evidence" value="ECO:0007669"/>
    <property type="project" value="UniProtKB-KW"/>
</dbReference>
<keyword evidence="1" id="KW-0548">Nucleotidyltransferase</keyword>